<dbReference type="GO" id="GO:0006310">
    <property type="term" value="P:DNA recombination"/>
    <property type="evidence" value="ECO:0007669"/>
    <property type="project" value="UniProtKB-UniRule"/>
</dbReference>
<keyword evidence="7" id="KW-0614">Plasmid</keyword>
<protein>
    <submittedName>
        <fullName evidence="7">Recombinase variant R1-111</fullName>
    </submittedName>
</protein>
<organism evidence="7">
    <name type="scientific">Zygosaccharomyces rouxii</name>
    <dbReference type="NCBI Taxonomy" id="4956"/>
    <lineage>
        <taxon>Eukaryota</taxon>
        <taxon>Fungi</taxon>
        <taxon>Dikarya</taxon>
        <taxon>Ascomycota</taxon>
        <taxon>Saccharomycotina</taxon>
        <taxon>Saccharomycetes</taxon>
        <taxon>Saccharomycetales</taxon>
        <taxon>Saccharomycetaceae</taxon>
        <taxon>Zygosaccharomyces</taxon>
    </lineage>
</organism>
<comment type="similarity">
    <text evidence="1 5">Belongs to the 'phage' integrase family.</text>
</comment>
<dbReference type="AlphaFoldDB" id="I7FBZ8"/>
<evidence type="ECO:0000256" key="4">
    <source>
        <dbReference type="PIRSR" id="PIRSR605626-50"/>
    </source>
</evidence>
<dbReference type="InterPro" id="IPR005626">
    <property type="entry name" value="Recombinase_Flp_C"/>
</dbReference>
<dbReference type="InterPro" id="IPR011010">
    <property type="entry name" value="DNA_brk_join_enz"/>
</dbReference>
<geneLocation type="plasmid" evidence="7">
    <name>pSR1</name>
</geneLocation>
<dbReference type="PROSITE" id="PS51899">
    <property type="entry name" value="TYR_RECOMBINASE_FLP"/>
    <property type="match status" value="1"/>
</dbReference>
<evidence type="ECO:0000256" key="1">
    <source>
        <dbReference type="ARBA" id="ARBA00008857"/>
    </source>
</evidence>
<dbReference type="CDD" id="cd00217">
    <property type="entry name" value="INT_Flp_C"/>
    <property type="match status" value="1"/>
</dbReference>
<evidence type="ECO:0000313" key="7">
    <source>
        <dbReference type="EMBL" id="AFP36376.1"/>
    </source>
</evidence>
<dbReference type="InterPro" id="IPR022647">
    <property type="entry name" value="Recombinase_Flp_N"/>
</dbReference>
<evidence type="ECO:0000256" key="3">
    <source>
        <dbReference type="ARBA" id="ARBA00023172"/>
    </source>
</evidence>
<evidence type="ECO:0000259" key="6">
    <source>
        <dbReference type="PROSITE" id="PS51899"/>
    </source>
</evidence>
<dbReference type="GO" id="GO:0015074">
    <property type="term" value="P:DNA integration"/>
    <property type="evidence" value="ECO:0007669"/>
    <property type="project" value="UniProtKB-UniRule"/>
</dbReference>
<reference evidence="7" key="1">
    <citation type="submission" date="2012-05" db="EMBL/GenBank/DDBJ databases">
        <title>Evolved variants of R and TD site-specific DNA recombinases mediate efficient mammalian genome engineering reactions.</title>
        <authorList>
            <person name="Voziyanov Y."/>
        </authorList>
    </citation>
    <scope>NUCLEOTIDE SEQUENCE</scope>
    <source>
        <plasmid evidence="7">pSR1</plasmid>
    </source>
</reference>
<keyword evidence="3 5" id="KW-0233">DNA recombination</keyword>
<evidence type="ECO:0000256" key="5">
    <source>
        <dbReference type="PROSITE-ProRule" id="PRU01247"/>
    </source>
</evidence>
<dbReference type="Pfam" id="PF03930">
    <property type="entry name" value="Flp_N"/>
    <property type="match status" value="1"/>
</dbReference>
<dbReference type="SUPFAM" id="SSF56349">
    <property type="entry name" value="DNA breaking-rejoining enzymes"/>
    <property type="match status" value="1"/>
</dbReference>
<dbReference type="Pfam" id="PF05202">
    <property type="entry name" value="Flp_C"/>
    <property type="match status" value="1"/>
</dbReference>
<dbReference type="Gene3D" id="1.10.443.10">
    <property type="entry name" value="Intergrase catalytic core"/>
    <property type="match status" value="1"/>
</dbReference>
<evidence type="ECO:0000256" key="2">
    <source>
        <dbReference type="ARBA" id="ARBA00022908"/>
    </source>
</evidence>
<dbReference type="GO" id="GO:0003677">
    <property type="term" value="F:DNA binding"/>
    <property type="evidence" value="ECO:0007669"/>
    <property type="project" value="InterPro"/>
</dbReference>
<sequence>MQLTKDTEISTINRQMSDFSELSQILPLHQISKIKDILENENPLPKEKLASHLTMIILMANLASQKRKDVPVKRSTFLKYQRSISKTLQYDSSTKTVSFEYHLKDPSRLIKGLEDVVSPYRFVVGVHEKPDDVMSHLSAVHMRKEAGRKRDLGNKINDEIAKIAETQETIWGFVGKTMDLIEARTTRPTTKAAYNLLLQATFMNCCRADDLKNTDIKTFEVIPDKHLGRMLRAFVPETKTGTRFVYFFPCKGRCDPLLALDSYLQWTDPIPKTRTTDEDARYDYQLLRNSLLGSYDGFISKQSDESIFKIPNGPKAHLGRHVTASYLSNNEMDKEATLYGNWSAAREEGVSRVAKARYMHTIEKSPPSYLFAFLSGFYNITAERACELVDPNSNPCEQDKNIPMISDIETLMARYGKNAEIIPMDVLVFLSSYARFKNNEGK</sequence>
<keyword evidence="2 5" id="KW-0229">DNA integration</keyword>
<accession>I7FBZ8</accession>
<dbReference type="EMBL" id="JX087436">
    <property type="protein sequence ID" value="AFP36376.1"/>
    <property type="molecule type" value="Genomic_DNA"/>
</dbReference>
<feature type="active site" description="O-(3'-phospho-DNA)-tyrosine intermediate" evidence="4 5">
    <location>
        <position position="358"/>
    </location>
</feature>
<proteinExistence type="inferred from homology"/>
<dbReference type="InterPro" id="IPR013762">
    <property type="entry name" value="Integrase-like_cat_sf"/>
</dbReference>
<name>I7FBZ8_ZYGRO</name>
<feature type="domain" description="Tyr recombinase Flp-type" evidence="6">
    <location>
        <begin position="152"/>
        <end position="437"/>
    </location>
</feature>